<dbReference type="GO" id="GO:0016747">
    <property type="term" value="F:acyltransferase activity, transferring groups other than amino-acyl groups"/>
    <property type="evidence" value="ECO:0007669"/>
    <property type="project" value="InterPro"/>
</dbReference>
<organism evidence="2">
    <name type="scientific">marine metagenome</name>
    <dbReference type="NCBI Taxonomy" id="408172"/>
    <lineage>
        <taxon>unclassified sequences</taxon>
        <taxon>metagenomes</taxon>
        <taxon>ecological metagenomes</taxon>
    </lineage>
</organism>
<evidence type="ECO:0000313" key="2">
    <source>
        <dbReference type="EMBL" id="SVB20390.1"/>
    </source>
</evidence>
<dbReference type="PANTHER" id="PTHR43792:SF16">
    <property type="entry name" value="N-ACETYLTRANSFERASE DOMAIN-CONTAINING PROTEIN"/>
    <property type="match status" value="1"/>
</dbReference>
<feature type="domain" description="N-acetyltransferase" evidence="1">
    <location>
        <begin position="1"/>
        <end position="137"/>
    </location>
</feature>
<dbReference type="InterPro" id="IPR000182">
    <property type="entry name" value="GNAT_dom"/>
</dbReference>
<dbReference type="SUPFAM" id="SSF55729">
    <property type="entry name" value="Acyl-CoA N-acyltransferases (Nat)"/>
    <property type="match status" value="1"/>
</dbReference>
<dbReference type="InterPro" id="IPR016181">
    <property type="entry name" value="Acyl_CoA_acyltransferase"/>
</dbReference>
<evidence type="ECO:0000259" key="1">
    <source>
        <dbReference type="PROSITE" id="PS51186"/>
    </source>
</evidence>
<dbReference type="InterPro" id="IPR051531">
    <property type="entry name" value="N-acetyltransferase"/>
</dbReference>
<sequence length="137" mass="16204">MNDKEVSKWTERIPFPYTEKHADWWINNKPENDYVYAIVKKDNSLVGGINITTKGEIGCWIGRQYWNQNFATEAIERIKQFGFKELKLDNLWAATHKENKTVFRLIEKTGFTRVDDRPYHVEGVGDTKIRPHFELTK</sequence>
<dbReference type="AlphaFoldDB" id="A0A382C2W9"/>
<reference evidence="2" key="1">
    <citation type="submission" date="2018-05" db="EMBL/GenBank/DDBJ databases">
        <authorList>
            <person name="Lanie J.A."/>
            <person name="Ng W.-L."/>
            <person name="Kazmierczak K.M."/>
            <person name="Andrzejewski T.M."/>
            <person name="Davidsen T.M."/>
            <person name="Wayne K.J."/>
            <person name="Tettelin H."/>
            <person name="Glass J.I."/>
            <person name="Rusch D."/>
            <person name="Podicherti R."/>
            <person name="Tsui H.-C.T."/>
            <person name="Winkler M.E."/>
        </authorList>
    </citation>
    <scope>NUCLEOTIDE SEQUENCE</scope>
</reference>
<dbReference type="EMBL" id="UINC01032546">
    <property type="protein sequence ID" value="SVB20390.1"/>
    <property type="molecule type" value="Genomic_DNA"/>
</dbReference>
<protein>
    <recommendedName>
        <fullName evidence="1">N-acetyltransferase domain-containing protein</fullName>
    </recommendedName>
</protein>
<proteinExistence type="predicted"/>
<dbReference type="PROSITE" id="PS51186">
    <property type="entry name" value="GNAT"/>
    <property type="match status" value="1"/>
</dbReference>
<dbReference type="PANTHER" id="PTHR43792">
    <property type="entry name" value="GNAT FAMILY, PUTATIVE (AFU_ORTHOLOGUE AFUA_3G00765)-RELATED-RELATED"/>
    <property type="match status" value="1"/>
</dbReference>
<gene>
    <name evidence="2" type="ORF">METZ01_LOCUS173244</name>
</gene>
<name>A0A382C2W9_9ZZZZ</name>
<accession>A0A382C2W9</accession>
<dbReference type="Pfam" id="PF13302">
    <property type="entry name" value="Acetyltransf_3"/>
    <property type="match status" value="1"/>
</dbReference>
<dbReference type="Gene3D" id="3.40.630.30">
    <property type="match status" value="1"/>
</dbReference>